<keyword evidence="4" id="KW-0119">Carbohydrate metabolism</keyword>
<dbReference type="GO" id="GO:0016798">
    <property type="term" value="F:hydrolase activity, acting on glycosyl bonds"/>
    <property type="evidence" value="ECO:0007669"/>
    <property type="project" value="UniProtKB-KW"/>
</dbReference>
<gene>
    <name evidence="4" type="ORF">B2A_07971</name>
</gene>
<dbReference type="InterPro" id="IPR008979">
    <property type="entry name" value="Galactose-bd-like_sf"/>
</dbReference>
<comment type="caution">
    <text evidence="4">The sequence shown here is derived from an EMBL/GenBank/DDBJ whole genome shotgun (WGS) entry which is preliminary data.</text>
</comment>
<dbReference type="EMBL" id="AUZZ01005736">
    <property type="protein sequence ID" value="EQD48436.1"/>
    <property type="molecule type" value="Genomic_DNA"/>
</dbReference>
<keyword evidence="4" id="KW-0624">Polysaccharide degradation</keyword>
<feature type="non-terminal residue" evidence="4">
    <location>
        <position position="291"/>
    </location>
</feature>
<feature type="domain" description="CBM-cenC" evidence="3">
    <location>
        <begin position="151"/>
        <end position="282"/>
    </location>
</feature>
<reference evidence="4" key="2">
    <citation type="journal article" date="2014" name="ISME J.">
        <title>Microbial stratification in low pH oxic and suboxic macroscopic growths along an acid mine drainage.</title>
        <authorList>
            <person name="Mendez-Garcia C."/>
            <person name="Mesa V."/>
            <person name="Sprenger R.R."/>
            <person name="Richter M."/>
            <person name="Diez M.S."/>
            <person name="Solano J."/>
            <person name="Bargiela R."/>
            <person name="Golyshina O.V."/>
            <person name="Manteca A."/>
            <person name="Ramos J.L."/>
            <person name="Gallego J.R."/>
            <person name="Llorente I."/>
            <person name="Martins Dos Santos V.A."/>
            <person name="Jensen O.N."/>
            <person name="Pelaez A.I."/>
            <person name="Sanchez J."/>
            <person name="Ferrer M."/>
        </authorList>
    </citation>
    <scope>NUCLEOTIDE SEQUENCE</scope>
</reference>
<feature type="domain" description="CBM-cenC" evidence="3">
    <location>
        <begin position="11"/>
        <end position="116"/>
    </location>
</feature>
<reference evidence="4" key="1">
    <citation type="submission" date="2013-08" db="EMBL/GenBank/DDBJ databases">
        <authorList>
            <person name="Mendez C."/>
            <person name="Richter M."/>
            <person name="Ferrer M."/>
            <person name="Sanchez J."/>
        </authorList>
    </citation>
    <scope>NUCLEOTIDE SEQUENCE</scope>
</reference>
<feature type="region of interest" description="Disordered" evidence="2">
    <location>
        <begin position="1"/>
        <end position="33"/>
    </location>
</feature>
<dbReference type="Gene3D" id="2.60.120.260">
    <property type="entry name" value="Galactose-binding domain-like"/>
    <property type="match status" value="2"/>
</dbReference>
<keyword evidence="1 4" id="KW-0378">Hydrolase</keyword>
<sequence>MVSTAAASVAAQPDGGDHSLLTTTNGTGGGGPGVTLAGLTPGATYSITGYVMLTNGEAATDANFTVQSQDPGCSGGTCYTTVGQYKVPVTGTAWAKIGGTYTVSTTETSMLLYAQLVGPTTAQSFYLADVTITETAPPGGGTQNNSGLITNFEDGGLDGWSTRSGSATLTNVAISNGPDGDTNALLITKRVANWDGPQINVSNYMYTGSDYQISVWVKLGPSATQADSLDLSLQVSNSGTPAYYTVVNNTPVPLGQWVQLTIPRFTMAYTYDPGSAYLYVQSASGTQDFEI</sequence>
<dbReference type="AlphaFoldDB" id="T0ZJC4"/>
<name>T0ZJC4_9ZZZZ</name>
<dbReference type="InterPro" id="IPR003305">
    <property type="entry name" value="CenC_carb-bd"/>
</dbReference>
<dbReference type="SUPFAM" id="SSF49785">
    <property type="entry name" value="Galactose-binding domain-like"/>
    <property type="match status" value="2"/>
</dbReference>
<evidence type="ECO:0000256" key="2">
    <source>
        <dbReference type="SAM" id="MobiDB-lite"/>
    </source>
</evidence>
<evidence type="ECO:0000313" key="4">
    <source>
        <dbReference type="EMBL" id="EQD48436.1"/>
    </source>
</evidence>
<protein>
    <submittedName>
        <fullName evidence="4">Endo-1,4-beta-xylanase</fullName>
    </submittedName>
</protein>
<keyword evidence="4" id="KW-0858">Xylan degradation</keyword>
<dbReference type="GO" id="GO:0045493">
    <property type="term" value="P:xylan catabolic process"/>
    <property type="evidence" value="ECO:0007669"/>
    <property type="project" value="UniProtKB-KW"/>
</dbReference>
<dbReference type="Pfam" id="PF02018">
    <property type="entry name" value="CBM_4_9"/>
    <property type="match status" value="2"/>
</dbReference>
<proteinExistence type="predicted"/>
<evidence type="ECO:0000256" key="1">
    <source>
        <dbReference type="ARBA" id="ARBA00022801"/>
    </source>
</evidence>
<accession>T0ZJC4</accession>
<evidence type="ECO:0000259" key="3">
    <source>
        <dbReference type="Pfam" id="PF02018"/>
    </source>
</evidence>
<keyword evidence="4" id="KW-0326">Glycosidase</keyword>
<organism evidence="4">
    <name type="scientific">mine drainage metagenome</name>
    <dbReference type="NCBI Taxonomy" id="410659"/>
    <lineage>
        <taxon>unclassified sequences</taxon>
        <taxon>metagenomes</taxon>
        <taxon>ecological metagenomes</taxon>
    </lineage>
</organism>